<evidence type="ECO:0000313" key="1">
    <source>
        <dbReference type="EnsemblPlants" id="Bo5g038850.1"/>
    </source>
</evidence>
<dbReference type="InterPro" id="IPR035979">
    <property type="entry name" value="RBD_domain_sf"/>
</dbReference>
<dbReference type="SUPFAM" id="SSF54928">
    <property type="entry name" value="RNA-binding domain, RBD"/>
    <property type="match status" value="1"/>
</dbReference>
<name>A0A0D3CCI2_BRAOL</name>
<evidence type="ECO:0008006" key="3">
    <source>
        <dbReference type="Google" id="ProtNLM"/>
    </source>
</evidence>
<dbReference type="Gramene" id="Bo5g038850.1">
    <property type="protein sequence ID" value="Bo5g038850.1"/>
    <property type="gene ID" value="Bo5g038850"/>
</dbReference>
<dbReference type="Proteomes" id="UP000032141">
    <property type="component" value="Chromosome C5"/>
</dbReference>
<organism evidence="1 2">
    <name type="scientific">Brassica oleracea var. oleracea</name>
    <dbReference type="NCBI Taxonomy" id="109376"/>
    <lineage>
        <taxon>Eukaryota</taxon>
        <taxon>Viridiplantae</taxon>
        <taxon>Streptophyta</taxon>
        <taxon>Embryophyta</taxon>
        <taxon>Tracheophyta</taxon>
        <taxon>Spermatophyta</taxon>
        <taxon>Magnoliopsida</taxon>
        <taxon>eudicotyledons</taxon>
        <taxon>Gunneridae</taxon>
        <taxon>Pentapetalae</taxon>
        <taxon>rosids</taxon>
        <taxon>malvids</taxon>
        <taxon>Brassicales</taxon>
        <taxon>Brassicaceae</taxon>
        <taxon>Brassiceae</taxon>
        <taxon>Brassica</taxon>
    </lineage>
</organism>
<evidence type="ECO:0000313" key="2">
    <source>
        <dbReference type="Proteomes" id="UP000032141"/>
    </source>
</evidence>
<sequence length="138" mass="15866">KFEHERINRFEKCQGTNLYLKNLDDSVDNEKLKVKEMFSEFGNVASSKLSEMVWEDDRKETTLHSAKKIYRQVHLQHMHCNLSPGRRYMNGAGNGRNGMDLSVSQGTLPPPVMHLPIDASSNITRKLPYFHSLSLLFS</sequence>
<accession>A0A0D3CCI2</accession>
<protein>
    <recommendedName>
        <fullName evidence="3">RRM domain-containing protein</fullName>
    </recommendedName>
</protein>
<dbReference type="InterPro" id="IPR012677">
    <property type="entry name" value="Nucleotide-bd_a/b_plait_sf"/>
</dbReference>
<dbReference type="EnsemblPlants" id="Bo5g038850.1">
    <property type="protein sequence ID" value="Bo5g038850.1"/>
    <property type="gene ID" value="Bo5g038850"/>
</dbReference>
<reference evidence="1 2" key="1">
    <citation type="journal article" date="2014" name="Genome Biol.">
        <title>Transcriptome and methylome profiling reveals relics of genome dominance in the mesopolyploid Brassica oleracea.</title>
        <authorList>
            <person name="Parkin I.A."/>
            <person name="Koh C."/>
            <person name="Tang H."/>
            <person name="Robinson S.J."/>
            <person name="Kagale S."/>
            <person name="Clarke W.E."/>
            <person name="Town C.D."/>
            <person name="Nixon J."/>
            <person name="Krishnakumar V."/>
            <person name="Bidwell S.L."/>
            <person name="Denoeud F."/>
            <person name="Belcram H."/>
            <person name="Links M.G."/>
            <person name="Just J."/>
            <person name="Clarke C."/>
            <person name="Bender T."/>
            <person name="Huebert T."/>
            <person name="Mason A.S."/>
            <person name="Pires J.C."/>
            <person name="Barker G."/>
            <person name="Moore J."/>
            <person name="Walley P.G."/>
            <person name="Manoli S."/>
            <person name="Batley J."/>
            <person name="Edwards D."/>
            <person name="Nelson M.N."/>
            <person name="Wang X."/>
            <person name="Paterson A.H."/>
            <person name="King G."/>
            <person name="Bancroft I."/>
            <person name="Chalhoub B."/>
            <person name="Sharpe A.G."/>
        </authorList>
    </citation>
    <scope>NUCLEOTIDE SEQUENCE</scope>
    <source>
        <strain evidence="1 2">cv. TO1000</strain>
    </source>
</reference>
<dbReference type="Gene3D" id="3.30.70.330">
    <property type="match status" value="1"/>
</dbReference>
<dbReference type="HOGENOM" id="CLU_1860358_0_0_1"/>
<dbReference type="AlphaFoldDB" id="A0A0D3CCI2"/>
<dbReference type="GO" id="GO:0003676">
    <property type="term" value="F:nucleic acid binding"/>
    <property type="evidence" value="ECO:0007669"/>
    <property type="project" value="InterPro"/>
</dbReference>
<dbReference type="STRING" id="109376.A0A0D3CCI2"/>
<dbReference type="eggNOG" id="KOG0123">
    <property type="taxonomic scope" value="Eukaryota"/>
</dbReference>
<reference evidence="1" key="2">
    <citation type="submission" date="2015-03" db="UniProtKB">
        <authorList>
            <consortium name="EnsemblPlants"/>
        </authorList>
    </citation>
    <scope>IDENTIFICATION</scope>
</reference>
<keyword evidence="2" id="KW-1185">Reference proteome</keyword>
<proteinExistence type="predicted"/>